<proteinExistence type="predicted"/>
<dbReference type="OrthoDB" id="9800666at2"/>
<dbReference type="Gene3D" id="2.30.180.10">
    <property type="entry name" value="FAS1 domain"/>
    <property type="match status" value="1"/>
</dbReference>
<keyword evidence="1" id="KW-0732">Signal</keyword>
<sequence length="184" mass="19164">MKNVMRNVLATATVSLLALSGAAMAHNHGGERNKEGSDYSSYSEKKSSIAEIAAENGQFNTLVAALEAAGLVDTLANDGPFTVFAPTDEAFAALPEGTLETLLQPENRDQLTAILTYHVIAGEVESSDIADQSLYADTLQGQALAIDATGYGVRINGSARVVTADISASNGVIHVIDSVLIPSE</sequence>
<evidence type="ECO:0000256" key="1">
    <source>
        <dbReference type="SAM" id="SignalP"/>
    </source>
</evidence>
<gene>
    <name evidence="3" type="ORF">CWE11_01415</name>
</gene>
<dbReference type="PROSITE" id="PS50213">
    <property type="entry name" value="FAS1"/>
    <property type="match status" value="1"/>
</dbReference>
<dbReference type="RefSeq" id="WP_126775815.1">
    <property type="nucleotide sequence ID" value="NZ_PIPM01000001.1"/>
</dbReference>
<dbReference type="PANTHER" id="PTHR10900:SF77">
    <property type="entry name" value="FI19380P1"/>
    <property type="match status" value="1"/>
</dbReference>
<feature type="signal peptide" evidence="1">
    <location>
        <begin position="1"/>
        <end position="25"/>
    </location>
</feature>
<dbReference type="SMART" id="SM00554">
    <property type="entry name" value="FAS1"/>
    <property type="match status" value="1"/>
</dbReference>
<dbReference type="PANTHER" id="PTHR10900">
    <property type="entry name" value="PERIOSTIN-RELATED"/>
    <property type="match status" value="1"/>
</dbReference>
<evidence type="ECO:0000313" key="3">
    <source>
        <dbReference type="EMBL" id="RUO36501.1"/>
    </source>
</evidence>
<dbReference type="GO" id="GO:0005615">
    <property type="term" value="C:extracellular space"/>
    <property type="evidence" value="ECO:0007669"/>
    <property type="project" value="TreeGrafter"/>
</dbReference>
<protein>
    <submittedName>
        <fullName evidence="3">Fasciclin</fullName>
    </submittedName>
</protein>
<dbReference type="SUPFAM" id="SSF82153">
    <property type="entry name" value="FAS1 domain"/>
    <property type="match status" value="1"/>
</dbReference>
<dbReference type="InterPro" id="IPR000782">
    <property type="entry name" value="FAS1_domain"/>
</dbReference>
<dbReference type="Proteomes" id="UP000288405">
    <property type="component" value="Unassembled WGS sequence"/>
</dbReference>
<dbReference type="InterPro" id="IPR036378">
    <property type="entry name" value="FAS1_dom_sf"/>
</dbReference>
<dbReference type="Pfam" id="PF02469">
    <property type="entry name" value="Fasciclin"/>
    <property type="match status" value="1"/>
</dbReference>
<comment type="caution">
    <text evidence="3">The sequence shown here is derived from an EMBL/GenBank/DDBJ whole genome shotgun (WGS) entry which is preliminary data.</text>
</comment>
<dbReference type="AlphaFoldDB" id="A0A432WRW3"/>
<keyword evidence="4" id="KW-1185">Reference proteome</keyword>
<feature type="domain" description="FAS1" evidence="2">
    <location>
        <begin position="46"/>
        <end position="180"/>
    </location>
</feature>
<dbReference type="InterPro" id="IPR050904">
    <property type="entry name" value="Adhesion/Biosynth-related"/>
</dbReference>
<organism evidence="3 4">
    <name type="scientific">Aliidiomarina sanyensis</name>
    <dbReference type="NCBI Taxonomy" id="1249555"/>
    <lineage>
        <taxon>Bacteria</taxon>
        <taxon>Pseudomonadati</taxon>
        <taxon>Pseudomonadota</taxon>
        <taxon>Gammaproteobacteria</taxon>
        <taxon>Alteromonadales</taxon>
        <taxon>Idiomarinaceae</taxon>
        <taxon>Aliidiomarina</taxon>
    </lineage>
</organism>
<evidence type="ECO:0000259" key="2">
    <source>
        <dbReference type="PROSITE" id="PS50213"/>
    </source>
</evidence>
<dbReference type="EMBL" id="PIPM01000001">
    <property type="protein sequence ID" value="RUO36501.1"/>
    <property type="molecule type" value="Genomic_DNA"/>
</dbReference>
<reference evidence="3 4" key="1">
    <citation type="journal article" date="2011" name="Front. Microbiol.">
        <title>Genomic signatures of strain selection and enhancement in Bacillus atrophaeus var. globigii, a historical biowarfare simulant.</title>
        <authorList>
            <person name="Gibbons H.S."/>
            <person name="Broomall S.M."/>
            <person name="McNew L.A."/>
            <person name="Daligault H."/>
            <person name="Chapman C."/>
            <person name="Bruce D."/>
            <person name="Karavis M."/>
            <person name="Krepps M."/>
            <person name="McGregor P.A."/>
            <person name="Hong C."/>
            <person name="Park K.H."/>
            <person name="Akmal A."/>
            <person name="Feldman A."/>
            <person name="Lin J.S."/>
            <person name="Chang W.E."/>
            <person name="Higgs B.W."/>
            <person name="Demirev P."/>
            <person name="Lindquist J."/>
            <person name="Liem A."/>
            <person name="Fochler E."/>
            <person name="Read T.D."/>
            <person name="Tapia R."/>
            <person name="Johnson S."/>
            <person name="Bishop-Lilly K.A."/>
            <person name="Detter C."/>
            <person name="Han C."/>
            <person name="Sozhamannan S."/>
            <person name="Rosenzweig C.N."/>
            <person name="Skowronski E.W."/>
        </authorList>
    </citation>
    <scope>NUCLEOTIDE SEQUENCE [LARGE SCALE GENOMIC DNA]</scope>
    <source>
        <strain evidence="3 4">GYP-17</strain>
    </source>
</reference>
<evidence type="ECO:0000313" key="4">
    <source>
        <dbReference type="Proteomes" id="UP000288405"/>
    </source>
</evidence>
<name>A0A432WRW3_9GAMM</name>
<accession>A0A432WRW3</accession>
<dbReference type="FunFam" id="2.30.180.10:FF:000019">
    <property type="entry name" value="Cell surface lipoprotein"/>
    <property type="match status" value="1"/>
</dbReference>
<feature type="chain" id="PRO_5019180576" evidence="1">
    <location>
        <begin position="26"/>
        <end position="184"/>
    </location>
</feature>